<evidence type="ECO:0000313" key="2">
    <source>
        <dbReference type="Proteomes" id="UP000000641"/>
    </source>
</evidence>
<name>A1RXW0_THEPD</name>
<keyword evidence="2" id="KW-1185">Reference proteome</keyword>
<dbReference type="AlphaFoldDB" id="A1RXW0"/>
<dbReference type="STRING" id="368408.Tpen_0637"/>
<dbReference type="EnsemblBacteria" id="ABL78040">
    <property type="protein sequence ID" value="ABL78040"/>
    <property type="gene ID" value="Tpen_0637"/>
</dbReference>
<proteinExistence type="predicted"/>
<protein>
    <submittedName>
        <fullName evidence="1">Uncharacterized protein</fullName>
    </submittedName>
</protein>
<gene>
    <name evidence="1" type="ordered locus">Tpen_0637</name>
</gene>
<sequence length="217" mass="23869">MCVMEHLGSVGAKLQGYKHIYHAKSVPVTVEPDSSCSEKRSLLAKLVSIYGWDFSLIPLGSESVKIPCELIDEKVAGLAIPVYVYSRLTGASEEVLLGVDPGASHSGVVFAVKYTPVVWTTVPQETLIDVISKLANYFQRIIVFAGSYGARYFPDLGNIPLGKLVVKIIDEERVRRLTSGVLGDEAIKRLDDHMRDAHRIFALGVAETLRERLSPSR</sequence>
<dbReference type="Proteomes" id="UP000000641">
    <property type="component" value="Chromosome"/>
</dbReference>
<accession>A1RXW0</accession>
<organism evidence="1 2">
    <name type="scientific">Thermofilum pendens (strain DSM 2475 / Hrk 5)</name>
    <dbReference type="NCBI Taxonomy" id="368408"/>
    <lineage>
        <taxon>Archaea</taxon>
        <taxon>Thermoproteota</taxon>
        <taxon>Thermoprotei</taxon>
        <taxon>Thermofilales</taxon>
        <taxon>Thermofilaceae</taxon>
        <taxon>Thermofilum</taxon>
    </lineage>
</organism>
<dbReference type="HOGENOM" id="CLU_1269995_0_0_2"/>
<reference evidence="2" key="1">
    <citation type="journal article" date="2008" name="J. Bacteriol.">
        <title>Genome sequence of Thermofilum pendens reveals an exceptional loss of biosynthetic pathways without genome reduction.</title>
        <authorList>
            <person name="Anderson I."/>
            <person name="Rodriguez J."/>
            <person name="Susanti D."/>
            <person name="Porat I."/>
            <person name="Reich C."/>
            <person name="Ulrich L.E."/>
            <person name="Elkins J.G."/>
            <person name="Mavromatis K."/>
            <person name="Lykidis A."/>
            <person name="Kim E."/>
            <person name="Thompson L.S."/>
            <person name="Nolan M."/>
            <person name="Land M."/>
            <person name="Copeland A."/>
            <person name="Lapidus A."/>
            <person name="Lucas S."/>
            <person name="Detter C."/>
            <person name="Zhulin I.B."/>
            <person name="Olsen G.J."/>
            <person name="Whitman W."/>
            <person name="Mukhopadhyay B."/>
            <person name="Bristow J."/>
            <person name="Kyrpides N."/>
        </authorList>
    </citation>
    <scope>NUCLEOTIDE SEQUENCE [LARGE SCALE GENOMIC DNA]</scope>
    <source>
        <strain evidence="2">DSM 2475 / Hrk 5</strain>
    </source>
</reference>
<dbReference type="EMBL" id="CP000505">
    <property type="protein sequence ID" value="ABL78040.1"/>
    <property type="molecule type" value="Genomic_DNA"/>
</dbReference>
<dbReference type="KEGG" id="tpe:Tpen_0637"/>
<evidence type="ECO:0000313" key="1">
    <source>
        <dbReference type="EMBL" id="ABL78040.1"/>
    </source>
</evidence>